<reference evidence="8" key="3">
    <citation type="submission" date="2021-02" db="UniProtKB">
        <authorList>
            <consortium name="EnsemblMetazoa"/>
        </authorList>
    </citation>
    <scope>IDENTIFICATION</scope>
    <source>
        <strain evidence="8">USDA</strain>
    </source>
</reference>
<feature type="domain" description="IFT80/172/WDR35 TPR" evidence="6">
    <location>
        <begin position="604"/>
        <end position="738"/>
    </location>
</feature>
<dbReference type="InterPro" id="IPR036322">
    <property type="entry name" value="WD40_repeat_dom_sf"/>
</dbReference>
<dbReference type="InterPro" id="IPR056157">
    <property type="entry name" value="TPR_IFT80_172_dom"/>
</dbReference>
<dbReference type="Pfam" id="PF00400">
    <property type="entry name" value="WD40"/>
    <property type="match status" value="3"/>
</dbReference>
<dbReference type="GO" id="GO:0030992">
    <property type="term" value="C:intraciliary transport particle B"/>
    <property type="evidence" value="ECO:0007669"/>
    <property type="project" value="TreeGrafter"/>
</dbReference>
<dbReference type="CTD" id="8236582"/>
<evidence type="ECO:0000259" key="5">
    <source>
        <dbReference type="Pfam" id="PF23335"/>
    </source>
</evidence>
<dbReference type="EMBL" id="DS235123">
    <property type="protein sequence ID" value="EEB12190.1"/>
    <property type="molecule type" value="Genomic_DNA"/>
</dbReference>
<dbReference type="STRING" id="121224.E0VFN4"/>
<dbReference type="AlphaFoldDB" id="E0VFN4"/>
<accession>E0VFN4</accession>
<evidence type="ECO:0000313" key="9">
    <source>
        <dbReference type="Proteomes" id="UP000009046"/>
    </source>
</evidence>
<organism>
    <name type="scientific">Pediculus humanus subsp. corporis</name>
    <name type="common">Body louse</name>
    <dbReference type="NCBI Taxonomy" id="121224"/>
    <lineage>
        <taxon>Eukaryota</taxon>
        <taxon>Metazoa</taxon>
        <taxon>Ecdysozoa</taxon>
        <taxon>Arthropoda</taxon>
        <taxon>Hexapoda</taxon>
        <taxon>Insecta</taxon>
        <taxon>Pterygota</taxon>
        <taxon>Neoptera</taxon>
        <taxon>Paraneoptera</taxon>
        <taxon>Psocodea</taxon>
        <taxon>Troctomorpha</taxon>
        <taxon>Phthiraptera</taxon>
        <taxon>Anoplura</taxon>
        <taxon>Pediculidae</taxon>
        <taxon>Pediculus</taxon>
    </lineage>
</organism>
<dbReference type="InterPro" id="IPR015943">
    <property type="entry name" value="WD40/YVTN_repeat-like_dom_sf"/>
</dbReference>
<evidence type="ECO:0000256" key="3">
    <source>
        <dbReference type="ARBA" id="ARBA00023273"/>
    </source>
</evidence>
<dbReference type="SMART" id="SM00320">
    <property type="entry name" value="WD40"/>
    <property type="match status" value="4"/>
</dbReference>
<proteinExistence type="predicted"/>
<dbReference type="InParanoid" id="E0VFN4"/>
<keyword evidence="9" id="KW-1185">Reference proteome</keyword>
<reference evidence="7" key="1">
    <citation type="submission" date="2007-04" db="EMBL/GenBank/DDBJ databases">
        <title>Annotation of Pediculus humanus corporis strain USDA.</title>
        <authorList>
            <person name="Kirkness E."/>
            <person name="Hannick L."/>
            <person name="Hass B."/>
            <person name="Bruggner R."/>
            <person name="Lawson D."/>
            <person name="Bidwell S."/>
            <person name="Joardar V."/>
            <person name="Caler E."/>
            <person name="Walenz B."/>
            <person name="Inman J."/>
            <person name="Schobel S."/>
            <person name="Galinsky K."/>
            <person name="Amedeo P."/>
            <person name="Strausberg R."/>
        </authorList>
    </citation>
    <scope>NUCLEOTIDE SEQUENCE</scope>
    <source>
        <strain>USDA</strain>
    </source>
</reference>
<dbReference type="VEuPathDB" id="VectorBase:PHUM163720"/>
<dbReference type="PROSITE" id="PS50294">
    <property type="entry name" value="WD_REPEATS_REGION"/>
    <property type="match status" value="1"/>
</dbReference>
<dbReference type="Gene3D" id="1.25.40.470">
    <property type="match status" value="1"/>
</dbReference>
<dbReference type="HOGENOM" id="CLU_024638_1_0_1"/>
<dbReference type="RefSeq" id="XP_002424928.1">
    <property type="nucleotide sequence ID" value="XM_002424883.1"/>
</dbReference>
<evidence type="ECO:0000259" key="6">
    <source>
        <dbReference type="Pfam" id="PF23387"/>
    </source>
</evidence>
<dbReference type="Pfam" id="PF23335">
    <property type="entry name" value="Beta-prop_IFT80_2nd"/>
    <property type="match status" value="1"/>
</dbReference>
<feature type="repeat" description="WD" evidence="4">
    <location>
        <begin position="173"/>
        <end position="205"/>
    </location>
</feature>
<protein>
    <submittedName>
        <fullName evidence="7">Predicted protein</fullName>
    </submittedName>
</protein>
<dbReference type="PROSITE" id="PS50082">
    <property type="entry name" value="WD_REPEATS_2"/>
    <property type="match status" value="2"/>
</dbReference>
<keyword evidence="4" id="KW-0853">WD repeat</keyword>
<dbReference type="SUPFAM" id="SSF69304">
    <property type="entry name" value="Tricorn protease N-terminal domain"/>
    <property type="match status" value="1"/>
</dbReference>
<dbReference type="FunCoup" id="E0VFN4">
    <property type="interactions" value="180"/>
</dbReference>
<dbReference type="OMA" id="WDAQGAN"/>
<reference evidence="7" key="2">
    <citation type="submission" date="2007-04" db="EMBL/GenBank/DDBJ databases">
        <title>The genome of the human body louse.</title>
        <authorList>
            <consortium name="The Human Body Louse Genome Consortium"/>
            <person name="Kirkness E."/>
            <person name="Walenz B."/>
            <person name="Hass B."/>
            <person name="Bruggner R."/>
            <person name="Strausberg R."/>
        </authorList>
    </citation>
    <scope>NUCLEOTIDE SEQUENCE</scope>
    <source>
        <strain>USDA</strain>
    </source>
</reference>
<evidence type="ECO:0000313" key="7">
    <source>
        <dbReference type="EMBL" id="EEB12190.1"/>
    </source>
</evidence>
<dbReference type="SUPFAM" id="SSF50978">
    <property type="entry name" value="WD40 repeat-like"/>
    <property type="match status" value="1"/>
</dbReference>
<evidence type="ECO:0000256" key="1">
    <source>
        <dbReference type="ARBA" id="ARBA00004138"/>
    </source>
</evidence>
<dbReference type="GeneID" id="8236582"/>
<keyword evidence="3" id="KW-0966">Cell projection</keyword>
<dbReference type="Proteomes" id="UP000009046">
    <property type="component" value="Unassembled WGS sequence"/>
</dbReference>
<keyword evidence="2" id="KW-0969">Cilium</keyword>
<name>E0VFN4_PEDHC</name>
<evidence type="ECO:0000313" key="8">
    <source>
        <dbReference type="EnsemblMetazoa" id="PHUM163720-PA"/>
    </source>
</evidence>
<dbReference type="FunFam" id="2.130.10.10:FF:000298">
    <property type="entry name" value="Intraflagellar transport 80 homolog (Chlamydomonas)"/>
    <property type="match status" value="1"/>
</dbReference>
<dbReference type="Gene3D" id="2.130.10.10">
    <property type="entry name" value="YVTN repeat-like/Quinoprotein amine dehydrogenase"/>
    <property type="match status" value="3"/>
</dbReference>
<dbReference type="PANTHER" id="PTHR24098">
    <property type="entry name" value="OUTER SEGMENT 5"/>
    <property type="match status" value="1"/>
</dbReference>
<feature type="repeat" description="WD" evidence="4">
    <location>
        <begin position="91"/>
        <end position="123"/>
    </location>
</feature>
<feature type="domain" description="IFT80 second beta-propeller" evidence="5">
    <location>
        <begin position="289"/>
        <end position="576"/>
    </location>
</feature>
<dbReference type="GO" id="GO:0005929">
    <property type="term" value="C:cilium"/>
    <property type="evidence" value="ECO:0007669"/>
    <property type="project" value="UniProtKB-SubCell"/>
</dbReference>
<dbReference type="EnsemblMetazoa" id="PHUM163720-RA">
    <property type="protein sequence ID" value="PHUM163720-PA"/>
    <property type="gene ID" value="PHUM163720"/>
</dbReference>
<evidence type="ECO:0000256" key="2">
    <source>
        <dbReference type="ARBA" id="ARBA00023069"/>
    </source>
</evidence>
<sequence>MLNIKYGHLCRCIYRRYLSCGDDHVLMKCSSYSNEAMKICDLPEDFYPTDMHWFPKVQSVGRKSSSDLLLITSADGKFHLIHKNGRFEKSVEAHRGAALVGQWSYDGAGILTAGEDGQAKIWSRSGMLRSTLIHDDTPLYTAAWGPDSNQVLLAQGRMLVIKPLAPNTRPLRWKAHEGLILKVAWNQSNNLIVSGGEDCKYKVWDSFGRQLYSNALCEYPVTSLSWSPGGEVFAVGSFNTLKLCDKIGWSHSLDKPNSGNIYALSWSPDGTQLAGACSNGNIIFAHIVDRRIEWKNFEVILTSRKSILVRDVLTEVTDKLEFPERVAKMALEHNHLIVTTPNQCHVFSTTNWNTPFIFDLKEGSASLIIMSYKHFLLVERSHINIYSYEGKFLCSPKIPGLQTDTIDSNGITLSAETLGLLDQNDDKYIHLLDISNSRQITNLAPVQHTLGISCIALNQAQDSQERQLAFIDRNQDIYICYVYGNEFRKISKLGVMIQTLAWNPEVNMLAGLQDSTLTLWLFPTALYIDKQILRKCTLIKDLSEYGRSLSLISFINNQINMRRIDGALVSCSITPYCEILHGFVASNKWDDALRICRFVNEEMLWACLSCMACRSKNLQTAEESYAAINEFDKVSYIQYIKRLPLRPVQNAHLALLCGNKKEAENIFLMNGMVYRAISLHLDSHNWVRYCFLYKRKCYLEVFDKPETNEKFLQYGKEVEIDPEKIKEKIEAENAKEREKGLGATR</sequence>
<dbReference type="Pfam" id="PF23387">
    <property type="entry name" value="TPR_IFT80_172"/>
    <property type="match status" value="1"/>
</dbReference>
<evidence type="ECO:0000256" key="4">
    <source>
        <dbReference type="PROSITE-ProRule" id="PRU00221"/>
    </source>
</evidence>
<comment type="subcellular location">
    <subcellularLocation>
        <location evidence="1">Cell projection</location>
        <location evidence="1">Cilium</location>
    </subcellularLocation>
</comment>
<dbReference type="OrthoDB" id="408728at2759"/>
<gene>
    <name evidence="8" type="primary">8236582</name>
    <name evidence="7" type="ORF">Phum_PHUM163720</name>
</gene>
<dbReference type="eggNOG" id="KOG1524">
    <property type="taxonomic scope" value="Eukaryota"/>
</dbReference>
<dbReference type="InterPro" id="IPR001680">
    <property type="entry name" value="WD40_rpt"/>
</dbReference>
<dbReference type="EMBL" id="AAZO01001914">
    <property type="status" value="NOT_ANNOTATED_CDS"/>
    <property type="molecule type" value="Genomic_DNA"/>
</dbReference>
<dbReference type="PANTHER" id="PTHR24098:SF0">
    <property type="entry name" value="OUTER SEGMENT 5"/>
    <property type="match status" value="1"/>
</dbReference>
<dbReference type="GO" id="GO:0060271">
    <property type="term" value="P:cilium assembly"/>
    <property type="evidence" value="ECO:0007669"/>
    <property type="project" value="TreeGrafter"/>
</dbReference>
<dbReference type="FunFam" id="2.130.10.10:FF:001115">
    <property type="entry name" value="Intraflagellar transport 80 homolog (Chlamydomonas)"/>
    <property type="match status" value="1"/>
</dbReference>
<dbReference type="InterPro" id="IPR056456">
    <property type="entry name" value="Beta-prop_IFT80_2nd"/>
</dbReference>
<dbReference type="KEGG" id="phu:Phum_PHUM163720"/>